<dbReference type="InterPro" id="IPR037185">
    <property type="entry name" value="EmrE-like"/>
</dbReference>
<dbReference type="SUPFAM" id="SSF103481">
    <property type="entry name" value="Multidrug resistance efflux transporter EmrE"/>
    <property type="match status" value="2"/>
</dbReference>
<protein>
    <submittedName>
        <fullName evidence="7">Membrane protein</fullName>
    </submittedName>
</protein>
<evidence type="ECO:0000256" key="4">
    <source>
        <dbReference type="ARBA" id="ARBA00023136"/>
    </source>
</evidence>
<accession>A0A078LRR2</accession>
<keyword evidence="8" id="KW-1185">Reference proteome</keyword>
<reference evidence="7 8" key="1">
    <citation type="submission" date="2014-07" db="EMBL/GenBank/DDBJ databases">
        <authorList>
            <person name="Urmite Genomes Urmite Genomes"/>
        </authorList>
    </citation>
    <scope>NUCLEOTIDE SEQUENCE [LARGE SCALE GENOMIC DNA]</scope>
    <source>
        <strain evidence="7 8">20_BN</strain>
    </source>
</reference>
<feature type="transmembrane region" description="Helical" evidence="5">
    <location>
        <begin position="65"/>
        <end position="84"/>
    </location>
</feature>
<comment type="subcellular location">
    <subcellularLocation>
        <location evidence="1">Membrane</location>
        <topology evidence="1">Multi-pass membrane protein</topology>
    </subcellularLocation>
</comment>
<dbReference type="HOGENOM" id="CLU_069324_0_0_6"/>
<dbReference type="GO" id="GO:0016020">
    <property type="term" value="C:membrane"/>
    <property type="evidence" value="ECO:0007669"/>
    <property type="project" value="UniProtKB-SubCell"/>
</dbReference>
<gene>
    <name evidence="7" type="ORF">BN1079_00337</name>
</gene>
<feature type="transmembrane region" description="Helical" evidence="5">
    <location>
        <begin position="116"/>
        <end position="135"/>
    </location>
</feature>
<keyword evidence="3 5" id="KW-1133">Transmembrane helix</keyword>
<feature type="domain" description="EamA" evidence="6">
    <location>
        <begin position="144"/>
        <end position="273"/>
    </location>
</feature>
<dbReference type="OrthoDB" id="321830at2"/>
<dbReference type="AlphaFoldDB" id="A0A078LRR2"/>
<dbReference type="InterPro" id="IPR000620">
    <property type="entry name" value="EamA_dom"/>
</dbReference>
<dbReference type="PANTHER" id="PTHR32322">
    <property type="entry name" value="INNER MEMBRANE TRANSPORTER"/>
    <property type="match status" value="1"/>
</dbReference>
<feature type="transmembrane region" description="Helical" evidence="5">
    <location>
        <begin position="90"/>
        <end position="109"/>
    </location>
</feature>
<dbReference type="Pfam" id="PF00892">
    <property type="entry name" value="EamA"/>
    <property type="match status" value="2"/>
</dbReference>
<feature type="domain" description="EamA" evidence="6">
    <location>
        <begin position="5"/>
        <end position="132"/>
    </location>
</feature>
<evidence type="ECO:0000256" key="2">
    <source>
        <dbReference type="ARBA" id="ARBA00022692"/>
    </source>
</evidence>
<feature type="transmembrane region" description="Helical" evidence="5">
    <location>
        <begin position="256"/>
        <end position="274"/>
    </location>
</feature>
<dbReference type="EMBL" id="CCSF01000001">
    <property type="protein sequence ID" value="CDZ93057.1"/>
    <property type="molecule type" value="Genomic_DNA"/>
</dbReference>
<proteinExistence type="predicted"/>
<dbReference type="STRING" id="1499686.BN1079_00337"/>
<feature type="transmembrane region" description="Helical" evidence="5">
    <location>
        <begin position="141"/>
        <end position="161"/>
    </location>
</feature>
<evidence type="ECO:0000313" key="7">
    <source>
        <dbReference type="EMBL" id="CDZ93057.1"/>
    </source>
</evidence>
<dbReference type="PANTHER" id="PTHR32322:SF9">
    <property type="entry name" value="AMINO-ACID METABOLITE EFFLUX PUMP-RELATED"/>
    <property type="match status" value="1"/>
</dbReference>
<name>A0A078LRR2_9PSED</name>
<evidence type="ECO:0000313" key="8">
    <source>
        <dbReference type="Proteomes" id="UP000053902"/>
    </source>
</evidence>
<feature type="transmembrane region" description="Helical" evidence="5">
    <location>
        <begin position="231"/>
        <end position="250"/>
    </location>
</feature>
<feature type="transmembrane region" description="Helical" evidence="5">
    <location>
        <begin position="173"/>
        <end position="194"/>
    </location>
</feature>
<dbReference type="RefSeq" id="WP_037021843.1">
    <property type="nucleotide sequence ID" value="NZ_CCSF01000001.1"/>
</dbReference>
<evidence type="ECO:0000259" key="6">
    <source>
        <dbReference type="Pfam" id="PF00892"/>
    </source>
</evidence>
<feature type="transmembrane region" description="Helical" evidence="5">
    <location>
        <begin position="35"/>
        <end position="53"/>
    </location>
</feature>
<evidence type="ECO:0000256" key="3">
    <source>
        <dbReference type="ARBA" id="ARBA00022989"/>
    </source>
</evidence>
<evidence type="ECO:0000256" key="5">
    <source>
        <dbReference type="SAM" id="Phobius"/>
    </source>
</evidence>
<sequence>MTARTLLLIALAMLAFAGNSLLCRVALRDTGIDPASFTALRLLAGAIILWLLLRLRRAPSKPTGSWAGAFALFLYAAAFSWAYVKLDAGAGALLLFAAVQLSMIAWGIFKGERLSPLQALGSALALVGLISLLLPDANAPAFAAALLMIISGVAWGAYSLLGRGIGDPLAATAGNFIRAVPMGAALCLLTLPAQGWDQDGVLLALLSGGLTSGVGYALWYAVVPRLASTQAASIQLSVPLLTVLAGSMWLGEALTSRLLISGLAILGGIVLVFWTRSRT</sequence>
<keyword evidence="2 5" id="KW-0812">Transmembrane</keyword>
<keyword evidence="4 5" id="KW-0472">Membrane</keyword>
<organism evidence="7 8">
    <name type="scientific">Pseudomonas saudiphocaensis</name>
    <dbReference type="NCBI Taxonomy" id="1499686"/>
    <lineage>
        <taxon>Bacteria</taxon>
        <taxon>Pseudomonadati</taxon>
        <taxon>Pseudomonadota</taxon>
        <taxon>Gammaproteobacteria</taxon>
        <taxon>Pseudomonadales</taxon>
        <taxon>Pseudomonadaceae</taxon>
        <taxon>Pseudomonas</taxon>
    </lineage>
</organism>
<evidence type="ECO:0000256" key="1">
    <source>
        <dbReference type="ARBA" id="ARBA00004141"/>
    </source>
</evidence>
<dbReference type="InterPro" id="IPR050638">
    <property type="entry name" value="AA-Vitamin_Transporters"/>
</dbReference>
<dbReference type="eggNOG" id="COG0697">
    <property type="taxonomic scope" value="Bacteria"/>
</dbReference>
<feature type="transmembrane region" description="Helical" evidence="5">
    <location>
        <begin position="200"/>
        <end position="219"/>
    </location>
</feature>
<dbReference type="Proteomes" id="UP000053902">
    <property type="component" value="Unassembled WGS sequence"/>
</dbReference>